<comment type="caution">
    <text evidence="2">The sequence shown here is derived from an EMBL/GenBank/DDBJ whole genome shotgun (WGS) entry which is preliminary data.</text>
</comment>
<name>A0ABP8QDW9_9BACT</name>
<dbReference type="RefSeq" id="WP_208131867.1">
    <property type="nucleotide sequence ID" value="NZ_BAABGQ010000006.1"/>
</dbReference>
<feature type="transmembrane region" description="Helical" evidence="1">
    <location>
        <begin position="66"/>
        <end position="85"/>
    </location>
</feature>
<evidence type="ECO:0000313" key="2">
    <source>
        <dbReference type="EMBL" id="GAA4500965.1"/>
    </source>
</evidence>
<dbReference type="Proteomes" id="UP001501243">
    <property type="component" value="Unassembled WGS sequence"/>
</dbReference>
<feature type="transmembrane region" description="Helical" evidence="1">
    <location>
        <begin position="111"/>
        <end position="133"/>
    </location>
</feature>
<evidence type="ECO:0000313" key="3">
    <source>
        <dbReference type="Proteomes" id="UP001501243"/>
    </source>
</evidence>
<accession>A0ABP8QDW9</accession>
<keyword evidence="3" id="KW-1185">Reference proteome</keyword>
<keyword evidence="1" id="KW-1133">Transmembrane helix</keyword>
<keyword evidence="1" id="KW-0472">Membrane</keyword>
<sequence length="150" mass="16401">MFQKLFTTLYQALLGTAEPSSLIPVYQKSIFPGVGLGTLFGVALGAALLFYVIFNRVLTTSFYKTSHWFIMLLLTAIGSAILAYSQARSVVYASLDGETLGAVEKSAYDRYVLGFLVVNALAGALFFVLWSFVVKPLSVSARTTPVRWPN</sequence>
<keyword evidence="1" id="KW-0812">Transmembrane</keyword>
<organism evidence="2 3">
    <name type="scientific">Hymenobacter ginsengisoli</name>
    <dbReference type="NCBI Taxonomy" id="1051626"/>
    <lineage>
        <taxon>Bacteria</taxon>
        <taxon>Pseudomonadati</taxon>
        <taxon>Bacteroidota</taxon>
        <taxon>Cytophagia</taxon>
        <taxon>Cytophagales</taxon>
        <taxon>Hymenobacteraceae</taxon>
        <taxon>Hymenobacter</taxon>
    </lineage>
</organism>
<protein>
    <submittedName>
        <fullName evidence="2">Uncharacterized protein</fullName>
    </submittedName>
</protein>
<feature type="transmembrane region" description="Helical" evidence="1">
    <location>
        <begin position="29"/>
        <end position="54"/>
    </location>
</feature>
<dbReference type="EMBL" id="BAABGQ010000006">
    <property type="protein sequence ID" value="GAA4500965.1"/>
    <property type="molecule type" value="Genomic_DNA"/>
</dbReference>
<gene>
    <name evidence="2" type="ORF">GCM10023172_22110</name>
</gene>
<evidence type="ECO:0000256" key="1">
    <source>
        <dbReference type="SAM" id="Phobius"/>
    </source>
</evidence>
<reference evidence="3" key="1">
    <citation type="journal article" date="2019" name="Int. J. Syst. Evol. Microbiol.">
        <title>The Global Catalogue of Microorganisms (GCM) 10K type strain sequencing project: providing services to taxonomists for standard genome sequencing and annotation.</title>
        <authorList>
            <consortium name="The Broad Institute Genomics Platform"/>
            <consortium name="The Broad Institute Genome Sequencing Center for Infectious Disease"/>
            <person name="Wu L."/>
            <person name="Ma J."/>
        </authorList>
    </citation>
    <scope>NUCLEOTIDE SEQUENCE [LARGE SCALE GENOMIC DNA]</scope>
    <source>
        <strain evidence="3">JCM 17841</strain>
    </source>
</reference>
<proteinExistence type="predicted"/>